<feature type="region of interest" description="Disordered" evidence="1">
    <location>
        <begin position="57"/>
        <end position="79"/>
    </location>
</feature>
<evidence type="ECO:0000313" key="3">
    <source>
        <dbReference type="Proteomes" id="UP001250181"/>
    </source>
</evidence>
<evidence type="ECO:0000256" key="1">
    <source>
        <dbReference type="SAM" id="MobiDB-lite"/>
    </source>
</evidence>
<accession>A0ABU3QNU4</accession>
<name>A0ABU3QNU4_9ACTN</name>
<sequence>MFWPMLAVALGFLGIAVLGALGVRVFIEAQRLGRQVTRTTQRINSAAEELERAAVGLARSGDALPHRRPPADAPRTPPR</sequence>
<protein>
    <recommendedName>
        <fullName evidence="4">Histidine kinase</fullName>
    </recommendedName>
</protein>
<evidence type="ECO:0008006" key="4">
    <source>
        <dbReference type="Google" id="ProtNLM"/>
    </source>
</evidence>
<dbReference type="RefSeq" id="WP_315879171.1">
    <property type="nucleotide sequence ID" value="NZ_JAWCTQ010000023.1"/>
</dbReference>
<reference evidence="2 3" key="1">
    <citation type="submission" date="2023-09" db="EMBL/GenBank/DDBJ databases">
        <title>Streptomyces sp. nov.: A antagonism against Alternaria gaisen Producing Streptochlin, Isolated from Tamarix root soil.</title>
        <authorList>
            <person name="Chen Y."/>
        </authorList>
    </citation>
    <scope>NUCLEOTIDE SEQUENCE [LARGE SCALE GENOMIC DNA]</scope>
    <source>
        <strain evidence="2 3">TRM76323</strain>
    </source>
</reference>
<gene>
    <name evidence="2" type="ORF">RND61_18890</name>
</gene>
<evidence type="ECO:0000313" key="2">
    <source>
        <dbReference type="EMBL" id="MDT9684112.1"/>
    </source>
</evidence>
<keyword evidence="3" id="KW-1185">Reference proteome</keyword>
<organism evidence="2 3">
    <name type="scientific">Streptomyces tamarix</name>
    <dbReference type="NCBI Taxonomy" id="3078565"/>
    <lineage>
        <taxon>Bacteria</taxon>
        <taxon>Bacillati</taxon>
        <taxon>Actinomycetota</taxon>
        <taxon>Actinomycetes</taxon>
        <taxon>Kitasatosporales</taxon>
        <taxon>Streptomycetaceae</taxon>
        <taxon>Streptomyces</taxon>
    </lineage>
</organism>
<comment type="caution">
    <text evidence="2">The sequence shown here is derived from an EMBL/GenBank/DDBJ whole genome shotgun (WGS) entry which is preliminary data.</text>
</comment>
<dbReference type="EMBL" id="JAWCTQ010000023">
    <property type="protein sequence ID" value="MDT9684112.1"/>
    <property type="molecule type" value="Genomic_DNA"/>
</dbReference>
<proteinExistence type="predicted"/>
<dbReference type="Proteomes" id="UP001250181">
    <property type="component" value="Unassembled WGS sequence"/>
</dbReference>